<evidence type="ECO:0000256" key="4">
    <source>
        <dbReference type="ARBA" id="ARBA00039009"/>
    </source>
</evidence>
<evidence type="ECO:0000313" key="11">
    <source>
        <dbReference type="Proteomes" id="UP000230750"/>
    </source>
</evidence>
<accession>A0A2G8KCH7</accession>
<dbReference type="GO" id="GO:0006631">
    <property type="term" value="P:fatty acid metabolic process"/>
    <property type="evidence" value="ECO:0007669"/>
    <property type="project" value="TreeGrafter"/>
</dbReference>
<proteinExistence type="inferred from homology"/>
<sequence length="620" mass="69050">MRWFIRVIKVVSHVFPSYRPLQHDTKDVKLTTSYSHGCSNIPLQGSTIGQILDEMTDKHPDKNAFIYGNNGERQTYRQLKDEVDRFAAGLVAVGVGVGDRVGIWGPNSREWIVTQYATARIGAILVNVNPAYRTLELDYALQKVGMKAIISARHFKTQDYYGMLQELCPELRDSTPGNLRSSRLPNLKTVILMGDEKTPGTFTYNDVMEMETEERKQQVQKISDLLQFDDPINIQFTSGTTGFPKATVLSHHGILNNARFVGFRHHLDQQESTMCLPIPLYHCAGMIGGSLSVVTHGSTCVLPSPSFEPSATLEAIQNERCTSIIGTPTIYIALLNHPERQNYDMSSMQTGIMGGATCPVETMKEFKEQLNVRLLPGFGMTECSLGVLTILVDGDMENSGAGGRPFEHIELKIIDPKTNKISPVDTTRELCVRGYNVMRGYWNDPEKTREAIDEEKWFHTGDLASMSPEGRCTIVGRLKDMVIRGGTNIFPAEIEQFLYEHEKIEDAQVIGVPDDVMGEELCACIKLKEGKTATADEIKEYCTGKLDNYLSFNTDNSLQDTALCRICRFVPNDCNIKGSKVPTAEGHVKEAWSVVQVSEIKGNSGAQTLVDVEERSLSKI</sequence>
<dbReference type="PANTHER" id="PTHR43201">
    <property type="entry name" value="ACYL-COA SYNTHETASE"/>
    <property type="match status" value="1"/>
</dbReference>
<evidence type="ECO:0000256" key="3">
    <source>
        <dbReference type="ARBA" id="ARBA00037247"/>
    </source>
</evidence>
<dbReference type="InterPro" id="IPR042099">
    <property type="entry name" value="ANL_N_sf"/>
</dbReference>
<evidence type="ECO:0000256" key="7">
    <source>
        <dbReference type="ARBA" id="ARBA00048277"/>
    </source>
</evidence>
<dbReference type="Gene3D" id="3.40.50.12780">
    <property type="entry name" value="N-terminal domain of ligase-like"/>
    <property type="match status" value="1"/>
</dbReference>
<dbReference type="InterPro" id="IPR025110">
    <property type="entry name" value="AMP-bd_C"/>
</dbReference>
<comment type="function">
    <text evidence="3">Acyl-CoA synthases catalyze the initial reaction in fatty acid metabolism, by forming a thioester with CoA. Has some preference toward medium-chain substrates. Plays a role in adipocyte differentiation.</text>
</comment>
<keyword evidence="2" id="KW-0436">Ligase</keyword>
<comment type="caution">
    <text evidence="10">The sequence shown here is derived from an EMBL/GenBank/DDBJ whole genome shotgun (WGS) entry which is preliminary data.</text>
</comment>
<dbReference type="OrthoDB" id="10253869at2759"/>
<dbReference type="FunFam" id="3.40.50.12780:FF:000003">
    <property type="entry name" value="Long-chain-fatty-acid--CoA ligase FadD"/>
    <property type="match status" value="1"/>
</dbReference>
<dbReference type="EC" id="6.2.1.2" evidence="4"/>
<evidence type="ECO:0000256" key="5">
    <source>
        <dbReference type="ARBA" id="ARBA00039638"/>
    </source>
</evidence>
<evidence type="ECO:0000313" key="10">
    <source>
        <dbReference type="EMBL" id="PIK45682.1"/>
    </source>
</evidence>
<dbReference type="EMBL" id="MRZV01000695">
    <property type="protein sequence ID" value="PIK45682.1"/>
    <property type="molecule type" value="Genomic_DNA"/>
</dbReference>
<dbReference type="InterPro" id="IPR000873">
    <property type="entry name" value="AMP-dep_synth/lig_dom"/>
</dbReference>
<evidence type="ECO:0000256" key="1">
    <source>
        <dbReference type="ARBA" id="ARBA00006432"/>
    </source>
</evidence>
<dbReference type="Proteomes" id="UP000230750">
    <property type="component" value="Unassembled WGS sequence"/>
</dbReference>
<dbReference type="Pfam" id="PF13193">
    <property type="entry name" value="AMP-binding_C"/>
    <property type="match status" value="1"/>
</dbReference>
<dbReference type="PANTHER" id="PTHR43201:SF5">
    <property type="entry name" value="MEDIUM-CHAIN ACYL-COA LIGASE ACSF2, MITOCHONDRIAL"/>
    <property type="match status" value="1"/>
</dbReference>
<comment type="catalytic activity">
    <reaction evidence="6">
        <text>octanoate + ATP + CoA = octanoyl-CoA + AMP + diphosphate</text>
        <dbReference type="Rhea" id="RHEA:33631"/>
        <dbReference type="ChEBI" id="CHEBI:25646"/>
        <dbReference type="ChEBI" id="CHEBI:30616"/>
        <dbReference type="ChEBI" id="CHEBI:33019"/>
        <dbReference type="ChEBI" id="CHEBI:57287"/>
        <dbReference type="ChEBI" id="CHEBI:57386"/>
        <dbReference type="ChEBI" id="CHEBI:456215"/>
    </reaction>
</comment>
<feature type="domain" description="AMP-dependent synthetase/ligase" evidence="8">
    <location>
        <begin position="55"/>
        <end position="442"/>
    </location>
</feature>
<dbReference type="InterPro" id="IPR020845">
    <property type="entry name" value="AMP-binding_CS"/>
</dbReference>
<evidence type="ECO:0000256" key="2">
    <source>
        <dbReference type="ARBA" id="ARBA00022598"/>
    </source>
</evidence>
<dbReference type="STRING" id="307972.A0A2G8KCH7"/>
<dbReference type="AlphaFoldDB" id="A0A2G8KCH7"/>
<reference evidence="10 11" key="1">
    <citation type="journal article" date="2017" name="PLoS Biol.">
        <title>The sea cucumber genome provides insights into morphological evolution and visceral regeneration.</title>
        <authorList>
            <person name="Zhang X."/>
            <person name="Sun L."/>
            <person name="Yuan J."/>
            <person name="Sun Y."/>
            <person name="Gao Y."/>
            <person name="Zhang L."/>
            <person name="Li S."/>
            <person name="Dai H."/>
            <person name="Hamel J.F."/>
            <person name="Liu C."/>
            <person name="Yu Y."/>
            <person name="Liu S."/>
            <person name="Lin W."/>
            <person name="Guo K."/>
            <person name="Jin S."/>
            <person name="Xu P."/>
            <person name="Storey K.B."/>
            <person name="Huan P."/>
            <person name="Zhang T."/>
            <person name="Zhou Y."/>
            <person name="Zhang J."/>
            <person name="Lin C."/>
            <person name="Li X."/>
            <person name="Xing L."/>
            <person name="Huo D."/>
            <person name="Sun M."/>
            <person name="Wang L."/>
            <person name="Mercier A."/>
            <person name="Li F."/>
            <person name="Yang H."/>
            <person name="Xiang J."/>
        </authorList>
    </citation>
    <scope>NUCLEOTIDE SEQUENCE [LARGE SCALE GENOMIC DNA]</scope>
    <source>
        <strain evidence="10">Shaxun</strain>
        <tissue evidence="10">Muscle</tissue>
    </source>
</reference>
<evidence type="ECO:0000259" key="8">
    <source>
        <dbReference type="Pfam" id="PF00501"/>
    </source>
</evidence>
<dbReference type="SUPFAM" id="SSF56801">
    <property type="entry name" value="Acetyl-CoA synthetase-like"/>
    <property type="match status" value="1"/>
</dbReference>
<name>A0A2G8KCH7_STIJA</name>
<dbReference type="InterPro" id="IPR045851">
    <property type="entry name" value="AMP-bd_C_sf"/>
</dbReference>
<feature type="domain" description="AMP-binding enzyme C-terminal" evidence="9">
    <location>
        <begin position="493"/>
        <end position="552"/>
    </location>
</feature>
<protein>
    <recommendedName>
        <fullName evidence="5">Medium-chain acyl-CoA ligase ACSF2, mitochondrial</fullName>
        <ecNumber evidence="4">6.2.1.2</ecNumber>
    </recommendedName>
</protein>
<dbReference type="Gene3D" id="3.30.300.30">
    <property type="match status" value="1"/>
</dbReference>
<keyword evidence="11" id="KW-1185">Reference proteome</keyword>
<dbReference type="GO" id="GO:0031956">
    <property type="term" value="F:medium-chain fatty acid-CoA ligase activity"/>
    <property type="evidence" value="ECO:0007669"/>
    <property type="project" value="UniProtKB-EC"/>
</dbReference>
<comment type="similarity">
    <text evidence="1">Belongs to the ATP-dependent AMP-binding enzyme family.</text>
</comment>
<gene>
    <name evidence="10" type="ORF">BSL78_17460</name>
</gene>
<organism evidence="10 11">
    <name type="scientific">Stichopus japonicus</name>
    <name type="common">Sea cucumber</name>
    <dbReference type="NCBI Taxonomy" id="307972"/>
    <lineage>
        <taxon>Eukaryota</taxon>
        <taxon>Metazoa</taxon>
        <taxon>Echinodermata</taxon>
        <taxon>Eleutherozoa</taxon>
        <taxon>Echinozoa</taxon>
        <taxon>Holothuroidea</taxon>
        <taxon>Aspidochirotacea</taxon>
        <taxon>Aspidochirotida</taxon>
        <taxon>Stichopodidae</taxon>
        <taxon>Apostichopus</taxon>
    </lineage>
</organism>
<dbReference type="PROSITE" id="PS00455">
    <property type="entry name" value="AMP_BINDING"/>
    <property type="match status" value="1"/>
</dbReference>
<comment type="catalytic activity">
    <reaction evidence="7">
        <text>a medium-chain fatty acid + ATP + CoA = a medium-chain fatty acyl-CoA + AMP + diphosphate</text>
        <dbReference type="Rhea" id="RHEA:48340"/>
        <dbReference type="ChEBI" id="CHEBI:30616"/>
        <dbReference type="ChEBI" id="CHEBI:33019"/>
        <dbReference type="ChEBI" id="CHEBI:57287"/>
        <dbReference type="ChEBI" id="CHEBI:59558"/>
        <dbReference type="ChEBI" id="CHEBI:90546"/>
        <dbReference type="ChEBI" id="CHEBI:456215"/>
        <dbReference type="EC" id="6.2.1.2"/>
    </reaction>
</comment>
<evidence type="ECO:0000259" key="9">
    <source>
        <dbReference type="Pfam" id="PF13193"/>
    </source>
</evidence>
<evidence type="ECO:0000256" key="6">
    <source>
        <dbReference type="ARBA" id="ARBA00047319"/>
    </source>
</evidence>
<dbReference type="Pfam" id="PF00501">
    <property type="entry name" value="AMP-binding"/>
    <property type="match status" value="1"/>
</dbReference>